<dbReference type="Proteomes" id="UP000324767">
    <property type="component" value="Unassembled WGS sequence"/>
</dbReference>
<protein>
    <submittedName>
        <fullName evidence="2">Uncharacterized protein</fullName>
    </submittedName>
</protein>
<evidence type="ECO:0000313" key="2">
    <source>
        <dbReference type="EMBL" id="KAA6410341.1"/>
    </source>
</evidence>
<reference evidence="2 3" key="1">
    <citation type="submission" date="2019-09" db="EMBL/GenBank/DDBJ databases">
        <title>The hologenome of the rock-dwelling lichen Lasallia pustulata.</title>
        <authorList>
            <person name="Greshake Tzovaras B."/>
            <person name="Segers F."/>
            <person name="Bicker A."/>
            <person name="Dal Grande F."/>
            <person name="Otte J."/>
            <person name="Hankeln T."/>
            <person name="Schmitt I."/>
            <person name="Ebersberger I."/>
        </authorList>
    </citation>
    <scope>NUCLEOTIDE SEQUENCE [LARGE SCALE GENOMIC DNA]</scope>
    <source>
        <strain evidence="2">A1-1</strain>
    </source>
</reference>
<feature type="compositionally biased region" description="Basic and acidic residues" evidence="1">
    <location>
        <begin position="119"/>
        <end position="130"/>
    </location>
</feature>
<proteinExistence type="predicted"/>
<dbReference type="EMBL" id="VXIT01000009">
    <property type="protein sequence ID" value="KAA6410341.1"/>
    <property type="molecule type" value="Genomic_DNA"/>
</dbReference>
<name>A0A5M8PLI5_9LECA</name>
<evidence type="ECO:0000313" key="3">
    <source>
        <dbReference type="Proteomes" id="UP000324767"/>
    </source>
</evidence>
<feature type="compositionally biased region" description="Polar residues" evidence="1">
    <location>
        <begin position="1"/>
        <end position="11"/>
    </location>
</feature>
<comment type="caution">
    <text evidence="2">The sequence shown here is derived from an EMBL/GenBank/DDBJ whole genome shotgun (WGS) entry which is preliminary data.</text>
</comment>
<organism evidence="2 3">
    <name type="scientific">Lasallia pustulata</name>
    <dbReference type="NCBI Taxonomy" id="136370"/>
    <lineage>
        <taxon>Eukaryota</taxon>
        <taxon>Fungi</taxon>
        <taxon>Dikarya</taxon>
        <taxon>Ascomycota</taxon>
        <taxon>Pezizomycotina</taxon>
        <taxon>Lecanoromycetes</taxon>
        <taxon>OSLEUM clade</taxon>
        <taxon>Umbilicariomycetidae</taxon>
        <taxon>Umbilicariales</taxon>
        <taxon>Umbilicariaceae</taxon>
        <taxon>Lasallia</taxon>
    </lineage>
</organism>
<gene>
    <name evidence="2" type="ORF">FRX48_05762</name>
</gene>
<dbReference type="AlphaFoldDB" id="A0A5M8PLI5"/>
<sequence length="130" mass="14578">MQQSPRPTILTSDVLIRSPSPREPRPGEVLARTQFIRQQPPLAQEQHQETVTEPISHRAPPLRPQLLTRQQGKPSGMTHLETSRATRTGRRAYGAQVLKNQSISHLPIRARLPNPSHAPPEKENGRSILS</sequence>
<feature type="region of interest" description="Disordered" evidence="1">
    <location>
        <begin position="1"/>
        <end position="27"/>
    </location>
</feature>
<accession>A0A5M8PLI5</accession>
<feature type="region of interest" description="Disordered" evidence="1">
    <location>
        <begin position="41"/>
        <end position="130"/>
    </location>
</feature>
<evidence type="ECO:0000256" key="1">
    <source>
        <dbReference type="SAM" id="MobiDB-lite"/>
    </source>
</evidence>